<organism evidence="3 4">
    <name type="scientific">Halolamina litorea</name>
    <dbReference type="NCBI Taxonomy" id="1515593"/>
    <lineage>
        <taxon>Archaea</taxon>
        <taxon>Methanobacteriati</taxon>
        <taxon>Methanobacteriota</taxon>
        <taxon>Stenosarchaea group</taxon>
        <taxon>Halobacteria</taxon>
        <taxon>Halobacteriales</taxon>
        <taxon>Haloferacaceae</taxon>
    </lineage>
</organism>
<dbReference type="Proteomes" id="UP001597139">
    <property type="component" value="Unassembled WGS sequence"/>
</dbReference>
<dbReference type="Gene3D" id="3.40.33.10">
    <property type="entry name" value="CAP"/>
    <property type="match status" value="1"/>
</dbReference>
<evidence type="ECO:0000256" key="1">
    <source>
        <dbReference type="SAM" id="MobiDB-lite"/>
    </source>
</evidence>
<dbReference type="Pfam" id="PF00188">
    <property type="entry name" value="CAP"/>
    <property type="match status" value="1"/>
</dbReference>
<feature type="compositionally biased region" description="Low complexity" evidence="1">
    <location>
        <begin position="27"/>
        <end position="39"/>
    </location>
</feature>
<name>A0ABD6BQX8_9EURY</name>
<comment type="caution">
    <text evidence="3">The sequence shown here is derived from an EMBL/GenBank/DDBJ whole genome shotgun (WGS) entry which is preliminary data.</text>
</comment>
<dbReference type="InterPro" id="IPR035940">
    <property type="entry name" value="CAP_sf"/>
</dbReference>
<reference evidence="3 4" key="1">
    <citation type="journal article" date="2019" name="Int. J. Syst. Evol. Microbiol.">
        <title>The Global Catalogue of Microorganisms (GCM) 10K type strain sequencing project: providing services to taxonomists for standard genome sequencing and annotation.</title>
        <authorList>
            <consortium name="The Broad Institute Genomics Platform"/>
            <consortium name="The Broad Institute Genome Sequencing Center for Infectious Disease"/>
            <person name="Wu L."/>
            <person name="Ma J."/>
        </authorList>
    </citation>
    <scope>NUCLEOTIDE SEQUENCE [LARGE SCALE GENOMIC DNA]</scope>
    <source>
        <strain evidence="3 4">CGMCC 1.12859</strain>
    </source>
</reference>
<sequence length="194" mass="21262">MVCFVVLAAGCAGVGPLPTPGDSGGRTATPAVPEEPTTPSSARYNVDVEEIENRIHEQMNERRVQNGLEPLTRNESLDAVARYKSWDMAQRDYFSHVGPNGTSHVDVRDRFRARCAYFGQNLHSQRFTSGDVYPYPQSELSDQEQIATDSVNSLMNSSGHRENALSPDYDSQGIGVFVDENGTVFVTQELCGSG</sequence>
<evidence type="ECO:0000313" key="4">
    <source>
        <dbReference type="Proteomes" id="UP001597139"/>
    </source>
</evidence>
<dbReference type="RefSeq" id="WP_267646462.1">
    <property type="nucleotide sequence ID" value="NZ_JANHGR010000001.1"/>
</dbReference>
<gene>
    <name evidence="3" type="ORF">ACFSAU_06305</name>
</gene>
<dbReference type="CDD" id="cd05379">
    <property type="entry name" value="CAP_bacterial"/>
    <property type="match status" value="1"/>
</dbReference>
<dbReference type="InterPro" id="IPR014044">
    <property type="entry name" value="CAP_dom"/>
</dbReference>
<dbReference type="SUPFAM" id="SSF55797">
    <property type="entry name" value="PR-1-like"/>
    <property type="match status" value="1"/>
</dbReference>
<dbReference type="PANTHER" id="PTHR31157:SF1">
    <property type="entry name" value="SCP DOMAIN-CONTAINING PROTEIN"/>
    <property type="match status" value="1"/>
</dbReference>
<dbReference type="AlphaFoldDB" id="A0ABD6BQX8"/>
<keyword evidence="4" id="KW-1185">Reference proteome</keyword>
<protein>
    <submittedName>
        <fullName evidence="3">CAP domain-containing protein</fullName>
    </submittedName>
</protein>
<proteinExistence type="predicted"/>
<dbReference type="PANTHER" id="PTHR31157">
    <property type="entry name" value="SCP DOMAIN-CONTAINING PROTEIN"/>
    <property type="match status" value="1"/>
</dbReference>
<dbReference type="EMBL" id="JBHUCZ010000002">
    <property type="protein sequence ID" value="MFD1567098.1"/>
    <property type="molecule type" value="Genomic_DNA"/>
</dbReference>
<evidence type="ECO:0000313" key="3">
    <source>
        <dbReference type="EMBL" id="MFD1567098.1"/>
    </source>
</evidence>
<accession>A0ABD6BQX8</accession>
<feature type="region of interest" description="Disordered" evidence="1">
    <location>
        <begin position="15"/>
        <end position="41"/>
    </location>
</feature>
<evidence type="ECO:0000259" key="2">
    <source>
        <dbReference type="Pfam" id="PF00188"/>
    </source>
</evidence>
<feature type="domain" description="SCP" evidence="2">
    <location>
        <begin position="57"/>
        <end position="188"/>
    </location>
</feature>